<name>A0A8D9F3M0_9HEMI</name>
<protein>
    <submittedName>
        <fullName evidence="1">Uncharacterized protein</fullName>
    </submittedName>
</protein>
<dbReference type="AlphaFoldDB" id="A0A8D9F3M0"/>
<dbReference type="EMBL" id="HBUF01599459">
    <property type="protein sequence ID" value="CAG6775706.1"/>
    <property type="molecule type" value="Transcribed_RNA"/>
</dbReference>
<dbReference type="EMBL" id="HBUF01599460">
    <property type="protein sequence ID" value="CAG6775707.1"/>
    <property type="molecule type" value="Transcribed_RNA"/>
</dbReference>
<proteinExistence type="predicted"/>
<sequence>MMSSFKKLFQTSRFIFPCVLFPSLVPLTIFKLVQSDHYLIPCVLFSSLVPLTIIKLVQADHYLILSSDQITGPFSQIRSLINSRLSKEKFSPAYKKLTC</sequence>
<organism evidence="1">
    <name type="scientific">Cacopsylla melanoneura</name>
    <dbReference type="NCBI Taxonomy" id="428564"/>
    <lineage>
        <taxon>Eukaryota</taxon>
        <taxon>Metazoa</taxon>
        <taxon>Ecdysozoa</taxon>
        <taxon>Arthropoda</taxon>
        <taxon>Hexapoda</taxon>
        <taxon>Insecta</taxon>
        <taxon>Pterygota</taxon>
        <taxon>Neoptera</taxon>
        <taxon>Paraneoptera</taxon>
        <taxon>Hemiptera</taxon>
        <taxon>Sternorrhyncha</taxon>
        <taxon>Psylloidea</taxon>
        <taxon>Psyllidae</taxon>
        <taxon>Psyllinae</taxon>
        <taxon>Cacopsylla</taxon>
    </lineage>
</organism>
<reference evidence="1" key="1">
    <citation type="submission" date="2021-05" db="EMBL/GenBank/DDBJ databases">
        <authorList>
            <person name="Alioto T."/>
            <person name="Alioto T."/>
            <person name="Gomez Garrido J."/>
        </authorList>
    </citation>
    <scope>NUCLEOTIDE SEQUENCE</scope>
</reference>
<evidence type="ECO:0000313" key="1">
    <source>
        <dbReference type="EMBL" id="CAG6775707.1"/>
    </source>
</evidence>
<accession>A0A8D9F3M0</accession>